<evidence type="ECO:0000313" key="3">
    <source>
        <dbReference type="Proteomes" id="UP001293718"/>
    </source>
</evidence>
<comment type="caution">
    <text evidence="2">The sequence shown here is derived from an EMBL/GenBank/DDBJ whole genome shotgun (WGS) entry which is preliminary data.</text>
</comment>
<dbReference type="Proteomes" id="UP001293718">
    <property type="component" value="Unassembled WGS sequence"/>
</dbReference>
<keyword evidence="1" id="KW-0812">Transmembrane</keyword>
<dbReference type="RefSeq" id="WP_322467794.1">
    <property type="nucleotide sequence ID" value="NZ_JAXOJX010000064.1"/>
</dbReference>
<keyword evidence="1" id="KW-1133">Transmembrane helix</keyword>
<feature type="transmembrane region" description="Helical" evidence="1">
    <location>
        <begin position="80"/>
        <end position="97"/>
    </location>
</feature>
<protein>
    <submittedName>
        <fullName evidence="2">Uncharacterized protein</fullName>
    </submittedName>
</protein>
<proteinExistence type="predicted"/>
<feature type="transmembrane region" description="Helical" evidence="1">
    <location>
        <begin position="150"/>
        <end position="175"/>
    </location>
</feature>
<gene>
    <name evidence="2" type="ORF">SM757_27295</name>
</gene>
<accession>A0ABU5IN18</accession>
<keyword evidence="1" id="KW-0472">Membrane</keyword>
<sequence length="213" mass="21639">MNTATEGAALWLAVAALGAWHGLNPAMGWPLAVANGLMAHRAAALFGTLLPLAAGHLMAMAVVLLPFAAASGLLAWQQPIRIGAGLLVAAFGAWRLVNRRHPRCLARVRPTQVALWSFLMATAHGAGLMLLPFALGLCMPAAQAPLPAAAGIAAAAAVAAVHTGAMFAAGLGAAWAVYRWLGLGTLSRSWMDLDAVWGASLVLAGAASVGMAL</sequence>
<evidence type="ECO:0000256" key="1">
    <source>
        <dbReference type="SAM" id="Phobius"/>
    </source>
</evidence>
<reference evidence="2 3" key="1">
    <citation type="submission" date="2023-11" db="EMBL/GenBank/DDBJ databases">
        <title>Draft genome of Azohydromonas lata strain H1 (DSM1123), a polyhydroxyalkanoate producer.</title>
        <authorList>
            <person name="Traversa D."/>
            <person name="D'Addabbo P."/>
            <person name="Pazzani C."/>
            <person name="Manzari C."/>
            <person name="Chiara M."/>
            <person name="Scrascia M."/>
        </authorList>
    </citation>
    <scope>NUCLEOTIDE SEQUENCE [LARGE SCALE GENOMIC DNA]</scope>
    <source>
        <strain evidence="2 3">H1</strain>
    </source>
</reference>
<evidence type="ECO:0000313" key="2">
    <source>
        <dbReference type="EMBL" id="MDZ5460290.1"/>
    </source>
</evidence>
<organism evidence="2 3">
    <name type="scientific">Azohydromonas lata</name>
    <dbReference type="NCBI Taxonomy" id="45677"/>
    <lineage>
        <taxon>Bacteria</taxon>
        <taxon>Pseudomonadati</taxon>
        <taxon>Pseudomonadota</taxon>
        <taxon>Betaproteobacteria</taxon>
        <taxon>Burkholderiales</taxon>
        <taxon>Sphaerotilaceae</taxon>
        <taxon>Azohydromonas</taxon>
    </lineage>
</organism>
<keyword evidence="3" id="KW-1185">Reference proteome</keyword>
<dbReference type="EMBL" id="JAXOJX010000064">
    <property type="protein sequence ID" value="MDZ5460290.1"/>
    <property type="molecule type" value="Genomic_DNA"/>
</dbReference>
<feature type="transmembrane region" description="Helical" evidence="1">
    <location>
        <begin position="195"/>
        <end position="212"/>
    </location>
</feature>
<feature type="transmembrane region" description="Helical" evidence="1">
    <location>
        <begin position="117"/>
        <end position="138"/>
    </location>
</feature>
<name>A0ABU5IN18_9BURK</name>
<feature type="transmembrane region" description="Helical" evidence="1">
    <location>
        <begin position="44"/>
        <end position="68"/>
    </location>
</feature>